<feature type="non-terminal residue" evidence="2">
    <location>
        <position position="56"/>
    </location>
</feature>
<accession>A0A6J4JBU8</accession>
<organism evidence="2">
    <name type="scientific">uncultured Acetobacteraceae bacterium</name>
    <dbReference type="NCBI Taxonomy" id="169975"/>
    <lineage>
        <taxon>Bacteria</taxon>
        <taxon>Pseudomonadati</taxon>
        <taxon>Pseudomonadota</taxon>
        <taxon>Alphaproteobacteria</taxon>
        <taxon>Acetobacterales</taxon>
        <taxon>Acetobacteraceae</taxon>
        <taxon>environmental samples</taxon>
    </lineage>
</organism>
<proteinExistence type="predicted"/>
<gene>
    <name evidence="2" type="ORF">AVDCRST_MAG04-3226</name>
</gene>
<evidence type="ECO:0000256" key="1">
    <source>
        <dbReference type="SAM" id="MobiDB-lite"/>
    </source>
</evidence>
<dbReference type="AlphaFoldDB" id="A0A6J4JBU8"/>
<feature type="region of interest" description="Disordered" evidence="1">
    <location>
        <begin position="1"/>
        <end position="56"/>
    </location>
</feature>
<name>A0A6J4JBU8_9PROT</name>
<sequence>WGRHLGSGPTWRAPPGCGRWRGGSGARGRRRGCWRSPAPWRGRAAPKPHGWRAWSG</sequence>
<evidence type="ECO:0000313" key="2">
    <source>
        <dbReference type="EMBL" id="CAA9273292.1"/>
    </source>
</evidence>
<protein>
    <submittedName>
        <fullName evidence="2">Uncharacterized protein</fullName>
    </submittedName>
</protein>
<feature type="non-terminal residue" evidence="2">
    <location>
        <position position="1"/>
    </location>
</feature>
<reference evidence="2" key="1">
    <citation type="submission" date="2020-02" db="EMBL/GenBank/DDBJ databases">
        <authorList>
            <person name="Meier V. D."/>
        </authorList>
    </citation>
    <scope>NUCLEOTIDE SEQUENCE</scope>
    <source>
        <strain evidence="2">AVDCRST_MAG04</strain>
    </source>
</reference>
<dbReference type="EMBL" id="CADCTL010000235">
    <property type="protein sequence ID" value="CAA9273292.1"/>
    <property type="molecule type" value="Genomic_DNA"/>
</dbReference>